<dbReference type="SUPFAM" id="SSF53474">
    <property type="entry name" value="alpha/beta-Hydrolases"/>
    <property type="match status" value="1"/>
</dbReference>
<dbReference type="InterPro" id="IPR029058">
    <property type="entry name" value="AB_hydrolase_fold"/>
</dbReference>
<feature type="domain" description="AB hydrolase-1" evidence="2">
    <location>
        <begin position="37"/>
        <end position="250"/>
    </location>
</feature>
<keyword evidence="3" id="KW-0378">Hydrolase</keyword>
<dbReference type="InterPro" id="IPR000073">
    <property type="entry name" value="AB_hydrolase_1"/>
</dbReference>
<evidence type="ECO:0000256" key="1">
    <source>
        <dbReference type="SAM" id="SignalP"/>
    </source>
</evidence>
<evidence type="ECO:0000313" key="3">
    <source>
        <dbReference type="EMBL" id="BCF92584.1"/>
    </source>
</evidence>
<feature type="chain" id="PRO_5029714574" evidence="1">
    <location>
        <begin position="27"/>
        <end position="259"/>
    </location>
</feature>
<reference evidence="3 4" key="1">
    <citation type="journal article" date="2020" name="Genes (Basel)">
        <title>Genomic Comparison of Insect Gut Symbionts from Divergent Burkholderia Subclades.</title>
        <authorList>
            <person name="Takeshita K."/>
            <person name="Kikuchi Y."/>
        </authorList>
    </citation>
    <scope>NUCLEOTIDE SEQUENCE [LARGE SCALE GENOMIC DNA]</scope>
    <source>
        <strain evidence="3 4">PGU16</strain>
    </source>
</reference>
<gene>
    <name evidence="3" type="ORF">PPGU16_56510</name>
</gene>
<dbReference type="AlphaFoldDB" id="A0A7I8BV20"/>
<keyword evidence="1" id="KW-0732">Signal</keyword>
<dbReference type="Proteomes" id="UP000510888">
    <property type="component" value="Chromosome 2"/>
</dbReference>
<proteinExistence type="predicted"/>
<dbReference type="KEGG" id="plad:PPGU16_56510"/>
<dbReference type="InterPro" id="IPR052897">
    <property type="entry name" value="Sec-Metab_Biosynth_Hydrolase"/>
</dbReference>
<dbReference type="PANTHER" id="PTHR37017">
    <property type="entry name" value="AB HYDROLASE-1 DOMAIN-CONTAINING PROTEIN-RELATED"/>
    <property type="match status" value="1"/>
</dbReference>
<evidence type="ECO:0000259" key="2">
    <source>
        <dbReference type="Pfam" id="PF12697"/>
    </source>
</evidence>
<sequence length="259" mass="27559">MTRSFRTILAFATMLCGLFALQTAQAATQADLKGTSVVLVHGAFADGSSWNRVIPLLEAHGLHVVAVQNPLSSLADDVAATKRVIDQQTGPVVLVGHSWGGVVVSQAGNDDKVKSLVYVAAFAPDANQSIADITQGMKPPAWANELRKDAAGYLTLSDKAVRDDFALDLPAGQQRIVAATQGPWFSGCLNDKVTQAAWHEKPSYFVIPGRDKMIDPQLQAKMATQIHAQVTRVDASHVAMLSQPEAVANAIIAAARNAR</sequence>
<accession>A0A7I8BV20</accession>
<evidence type="ECO:0000313" key="4">
    <source>
        <dbReference type="Proteomes" id="UP000510888"/>
    </source>
</evidence>
<protein>
    <submittedName>
        <fullName evidence="3">Alpha/beta hydrolase</fullName>
    </submittedName>
</protein>
<feature type="signal peptide" evidence="1">
    <location>
        <begin position="1"/>
        <end position="26"/>
    </location>
</feature>
<dbReference type="EMBL" id="AP023175">
    <property type="protein sequence ID" value="BCF92584.1"/>
    <property type="molecule type" value="Genomic_DNA"/>
</dbReference>
<dbReference type="PANTHER" id="PTHR37017:SF11">
    <property type="entry name" value="ESTERASE_LIPASE_THIOESTERASE DOMAIN-CONTAINING PROTEIN"/>
    <property type="match status" value="1"/>
</dbReference>
<dbReference type="Gene3D" id="3.40.50.1820">
    <property type="entry name" value="alpha/beta hydrolase"/>
    <property type="match status" value="1"/>
</dbReference>
<organism evidence="3 4">
    <name type="scientific">Paraburkholderia largidicola</name>
    <dbReference type="NCBI Taxonomy" id="3014751"/>
    <lineage>
        <taxon>Bacteria</taxon>
        <taxon>Pseudomonadati</taxon>
        <taxon>Pseudomonadota</taxon>
        <taxon>Betaproteobacteria</taxon>
        <taxon>Burkholderiales</taxon>
        <taxon>Burkholderiaceae</taxon>
        <taxon>Paraburkholderia</taxon>
    </lineage>
</organism>
<dbReference type="RefSeq" id="WP_180723723.1">
    <property type="nucleotide sequence ID" value="NZ_AP023175.1"/>
</dbReference>
<dbReference type="Pfam" id="PF12697">
    <property type="entry name" value="Abhydrolase_6"/>
    <property type="match status" value="1"/>
</dbReference>
<keyword evidence="4" id="KW-1185">Reference proteome</keyword>
<dbReference type="GO" id="GO:0016787">
    <property type="term" value="F:hydrolase activity"/>
    <property type="evidence" value="ECO:0007669"/>
    <property type="project" value="UniProtKB-KW"/>
</dbReference>
<name>A0A7I8BV20_9BURK</name>